<dbReference type="EMBL" id="LJIJ01000439">
    <property type="protein sequence ID" value="ODM97468.1"/>
    <property type="molecule type" value="Genomic_DNA"/>
</dbReference>
<dbReference type="Proteomes" id="UP000094527">
    <property type="component" value="Unassembled WGS sequence"/>
</dbReference>
<accession>A0A1D2MWY2</accession>
<organism evidence="2 3">
    <name type="scientific">Orchesella cincta</name>
    <name type="common">Springtail</name>
    <name type="synonym">Podura cincta</name>
    <dbReference type="NCBI Taxonomy" id="48709"/>
    <lineage>
        <taxon>Eukaryota</taxon>
        <taxon>Metazoa</taxon>
        <taxon>Ecdysozoa</taxon>
        <taxon>Arthropoda</taxon>
        <taxon>Hexapoda</taxon>
        <taxon>Collembola</taxon>
        <taxon>Entomobryomorpha</taxon>
        <taxon>Entomobryoidea</taxon>
        <taxon>Orchesellidae</taxon>
        <taxon>Orchesellinae</taxon>
        <taxon>Orchesella</taxon>
    </lineage>
</organism>
<dbReference type="OrthoDB" id="9973955at2759"/>
<dbReference type="PANTHER" id="PTHR31252">
    <property type="entry name" value="DUF4419 DOMAIN-CONTAINING PROTEIN"/>
    <property type="match status" value="1"/>
</dbReference>
<evidence type="ECO:0000313" key="2">
    <source>
        <dbReference type="EMBL" id="ODM97468.1"/>
    </source>
</evidence>
<evidence type="ECO:0000256" key="1">
    <source>
        <dbReference type="SAM" id="SignalP"/>
    </source>
</evidence>
<sequence length="391" mass="44735">MNSTFFLPLVLTSIIFLIGGCLCTSTTFRVFNETVRKHDWVERPQLLPNSTQEMITNTDECYRNNCTEVLQSTKFSNRSSSSQNGLVRTIVNAYVSHSNLVLRPDDIWAAIMTQFSFHVNKNAEEFRGKFVNFEGKKELVVSSAGSLRNAPYDALIQQMSKKIDENLVDSTVKDWILPNFSTTTENDRVSIGVVFMAAFKKYFSYGFALTSAIPFITLEGTVEDWKDVQGRLEKLKEYKLEKWYNLLHPVLGEFVKAKEGQVDEEFWKRIVHYKGGSGSTQVSGWITVFAVFDKDGNWQESRPVDRLFDYFLNETEKHRHQAWMDTFSQWPRIDMPNIPSGIVEVDVKIDDNGSEQKAVLFAGHIATEVKDDDVTLQPVLSWALALKKESE</sequence>
<protein>
    <recommendedName>
        <fullName evidence="4">DUF4419 domain-containing protein</fullName>
    </recommendedName>
</protein>
<feature type="chain" id="PRO_5008904665" description="DUF4419 domain-containing protein" evidence="1">
    <location>
        <begin position="24"/>
        <end position="391"/>
    </location>
</feature>
<feature type="signal peptide" evidence="1">
    <location>
        <begin position="1"/>
        <end position="23"/>
    </location>
</feature>
<keyword evidence="1" id="KW-0732">Signal</keyword>
<dbReference type="Pfam" id="PF14388">
    <property type="entry name" value="DUF4419"/>
    <property type="match status" value="1"/>
</dbReference>
<dbReference type="AlphaFoldDB" id="A0A1D2MWY2"/>
<gene>
    <name evidence="2" type="ORF">Ocin01_09199</name>
</gene>
<comment type="caution">
    <text evidence="2">The sequence shown here is derived from an EMBL/GenBank/DDBJ whole genome shotgun (WGS) entry which is preliminary data.</text>
</comment>
<dbReference type="STRING" id="48709.A0A1D2MWY2"/>
<keyword evidence="3" id="KW-1185">Reference proteome</keyword>
<name>A0A1D2MWY2_ORCCI</name>
<evidence type="ECO:0008006" key="4">
    <source>
        <dbReference type="Google" id="ProtNLM"/>
    </source>
</evidence>
<dbReference type="InterPro" id="IPR025533">
    <property type="entry name" value="DUF4419"/>
</dbReference>
<reference evidence="2 3" key="1">
    <citation type="journal article" date="2016" name="Genome Biol. Evol.">
        <title>Gene Family Evolution Reflects Adaptation to Soil Environmental Stressors in the Genome of the Collembolan Orchesella cincta.</title>
        <authorList>
            <person name="Faddeeva-Vakhrusheva A."/>
            <person name="Derks M.F."/>
            <person name="Anvar S.Y."/>
            <person name="Agamennone V."/>
            <person name="Suring W."/>
            <person name="Smit S."/>
            <person name="van Straalen N.M."/>
            <person name="Roelofs D."/>
        </authorList>
    </citation>
    <scope>NUCLEOTIDE SEQUENCE [LARGE SCALE GENOMIC DNA]</scope>
    <source>
        <tissue evidence="2">Mixed pool</tissue>
    </source>
</reference>
<evidence type="ECO:0000313" key="3">
    <source>
        <dbReference type="Proteomes" id="UP000094527"/>
    </source>
</evidence>
<dbReference type="OMA" id="TKAYFEY"/>
<dbReference type="PANTHER" id="PTHR31252:SF11">
    <property type="entry name" value="DUF4419 DOMAIN-CONTAINING PROTEIN"/>
    <property type="match status" value="1"/>
</dbReference>
<proteinExistence type="predicted"/>